<reference evidence="1" key="1">
    <citation type="journal article" date="2021" name="Proc. Natl. Acad. Sci. U.S.A.">
        <title>A Catalog of Tens of Thousands of Viruses from Human Metagenomes Reveals Hidden Associations with Chronic Diseases.</title>
        <authorList>
            <person name="Tisza M.J."/>
            <person name="Buck C.B."/>
        </authorList>
    </citation>
    <scope>NUCLEOTIDE SEQUENCE</scope>
    <source>
        <strain evidence="1">CtZHD14</strain>
    </source>
</reference>
<dbReference type="EMBL" id="BK032687">
    <property type="protein sequence ID" value="DAF55193.1"/>
    <property type="molecule type" value="Genomic_DNA"/>
</dbReference>
<accession>A0A8S5SW17</accession>
<proteinExistence type="predicted"/>
<protein>
    <submittedName>
        <fullName evidence="1">Uncharacterized protein</fullName>
    </submittedName>
</protein>
<evidence type="ECO:0000313" key="1">
    <source>
        <dbReference type="EMBL" id="DAF55193.1"/>
    </source>
</evidence>
<sequence length="40" mass="4670">MKNYSASIPSPSSTGYHDYHYIAIYIRSNCYRTYICLTCI</sequence>
<organism evidence="1">
    <name type="scientific">Siphoviridae sp. ctZHD14</name>
    <dbReference type="NCBI Taxonomy" id="2827891"/>
    <lineage>
        <taxon>Viruses</taxon>
        <taxon>Duplodnaviria</taxon>
        <taxon>Heunggongvirae</taxon>
        <taxon>Uroviricota</taxon>
        <taxon>Caudoviricetes</taxon>
    </lineage>
</organism>
<name>A0A8S5SW17_9CAUD</name>